<organism evidence="2 3">
    <name type="scientific">Candidatus Marsarchaeota G1 archaeon OSP_D</name>
    <dbReference type="NCBI Taxonomy" id="1978155"/>
    <lineage>
        <taxon>Archaea</taxon>
        <taxon>Candidatus Marsarchaeota</taxon>
        <taxon>Candidatus Marsarchaeota group 1</taxon>
    </lineage>
</organism>
<gene>
    <name evidence="2" type="ORF">B9Q01_06850</name>
</gene>
<keyword evidence="1" id="KW-0812">Transmembrane</keyword>
<keyword evidence="1" id="KW-1133">Transmembrane helix</keyword>
<evidence type="ECO:0008006" key="4">
    <source>
        <dbReference type="Google" id="ProtNLM"/>
    </source>
</evidence>
<keyword evidence="1" id="KW-0472">Membrane</keyword>
<accession>A0A2R6A951</accession>
<evidence type="ECO:0000313" key="2">
    <source>
        <dbReference type="EMBL" id="PSN82813.1"/>
    </source>
</evidence>
<name>A0A2R6A951_9ARCH</name>
<comment type="caution">
    <text evidence="2">The sequence shown here is derived from an EMBL/GenBank/DDBJ whole genome shotgun (WGS) entry which is preliminary data.</text>
</comment>
<dbReference type="Proteomes" id="UP000240880">
    <property type="component" value="Unassembled WGS sequence"/>
</dbReference>
<dbReference type="AlphaFoldDB" id="A0A2R6A951"/>
<proteinExistence type="predicted"/>
<reference evidence="2 3" key="1">
    <citation type="submission" date="2017-04" db="EMBL/GenBank/DDBJ databases">
        <title>Novel microbial lineages endemic to geothermal iron-oxide mats fill important gaps in the evolutionary history of Archaea.</title>
        <authorList>
            <person name="Jay Z.J."/>
            <person name="Beam J.P."/>
            <person name="Dlakic M."/>
            <person name="Rusch D.B."/>
            <person name="Kozubal M.A."/>
            <person name="Inskeep W.P."/>
        </authorList>
    </citation>
    <scope>NUCLEOTIDE SEQUENCE [LARGE SCALE GENOMIC DNA]</scope>
    <source>
        <strain evidence="2">OSP_D</strain>
    </source>
</reference>
<protein>
    <recommendedName>
        <fullName evidence="4">Thermopsin</fullName>
    </recommendedName>
</protein>
<dbReference type="EMBL" id="NEXC01000050">
    <property type="protein sequence ID" value="PSN82813.1"/>
    <property type="molecule type" value="Genomic_DNA"/>
</dbReference>
<evidence type="ECO:0000313" key="3">
    <source>
        <dbReference type="Proteomes" id="UP000240880"/>
    </source>
</evidence>
<feature type="transmembrane region" description="Helical" evidence="1">
    <location>
        <begin position="629"/>
        <end position="647"/>
    </location>
</feature>
<evidence type="ECO:0000256" key="1">
    <source>
        <dbReference type="SAM" id="Phobius"/>
    </source>
</evidence>
<sequence length="657" mass="73501">MVLRAFLLIVLLAILVLHAQASFSKVDQRRFYGLRPFLSSKATSALPVPVWDEQLGETFTQDYVNLSWNVSVVSQTDRYGYGPAYLLNGLTNAGWWYQVGVAYDWPETSGGYLPGFVMVFEVFNSTGFSVFPEGGGGGALNFSTSVKSGDTILLELSFSATNVSFFAKDYSTGAVAHTSYFAHGSYFVGSVHSPSNQNGFFTGVMTEEYHVDKFFGSLKPVLYQSFSKINTAWLWADEYDPSNGTQLFYNSTFMRFNYVYELQSFYTDGAYEYAYGYGFVTGKEPISLTVYAKPVYADFGEVVNLSLTAFVQTNSSFEYTIYLDNTRFYSSFSLSRVLLLNTSIRALALGEHFYYVFVRTLKGYVASSKPFFFSVNPDPSLFVNVSRNEVDAGETIFLHFGVIGGTPPYTERIYDNRSLVASTNSSSLSFSLNKTGLVTLKVLLKDRTNYVSEQTLLLRVNPDPRAQLVFNRSFSDIGVPLPISVVVSGGTPPYSVNWYVNHTYATSGSLFYFVPRDNATYFVQAKITDDTGYTILTQALVLRVFSDPVAFLNVTSSPFTGKVRATVYVEGGTPPYRFAWYVNGRALNTSSQQIYLTLPKFGQNVIKLVVLDSSGYSITLEHKVNYQPYTLYILLPIVVLLLVLYLTRKKRFNICKA</sequence>